<dbReference type="Proteomes" id="UP000245626">
    <property type="component" value="Unassembled WGS sequence"/>
</dbReference>
<dbReference type="EMBL" id="KZ820054">
    <property type="protein sequence ID" value="PWN49410.1"/>
    <property type="molecule type" value="Genomic_DNA"/>
</dbReference>
<name>A0ACD0NUJ4_9BASI</name>
<proteinExistence type="predicted"/>
<accession>A0ACD0NUJ4</accession>
<reference evidence="1 2" key="1">
    <citation type="journal article" date="2018" name="Mol. Biol. Evol.">
        <title>Broad Genomic Sampling Reveals a Smut Pathogenic Ancestry of the Fungal Clade Ustilaginomycotina.</title>
        <authorList>
            <person name="Kijpornyongpan T."/>
            <person name="Mondo S.J."/>
            <person name="Barry K."/>
            <person name="Sandor L."/>
            <person name="Lee J."/>
            <person name="Lipzen A."/>
            <person name="Pangilinan J."/>
            <person name="LaButti K."/>
            <person name="Hainaut M."/>
            <person name="Henrissat B."/>
            <person name="Grigoriev I.V."/>
            <person name="Spatafora J.W."/>
            <person name="Aime M.C."/>
        </authorList>
    </citation>
    <scope>NUCLEOTIDE SEQUENCE [LARGE SCALE GENOMIC DNA]</scope>
    <source>
        <strain evidence="1 2">SA 807</strain>
    </source>
</reference>
<sequence>MSDYTSLRPPLSPSASGINRSSSPVGAHKPHTNQGAGANRYSLGKGSTPTENMMRLAQQQQQHSGDSKVLRSPSMGNNAQISGTPGTGRNLRPSSEMLNMAHQGTPESDAIDKWFEDLQHYEATLEEMAAASLDQNFKEELSAIEQWFRVLSEAERTAALYSLLQESTQVQIRFFITVLQQMARSDPMSALLSPSNPNSSMAEQMEAKLASLGLKSPSAMRSPASPGGRHFHRQSSDAAGFLSPNTAAMYSPGGSDAASALAAQRAKLKANRTSAPGTLIGESRNFSGGSLDNVQERGSSPNPPPRALSGDQSRPKSTDLSNMAGRSPRSTGPLDDTLSPISAGGNWSSMVNTPLVPMFDDKQAAGGGGDANVNLSDAAAQLASLSQQQQQQQQHSQRVMVDPDATKFRRKSQNGNYTQQSQQQQPGGIQGVLSGMYDGTPSSAGVSPSNLAHAGWANQSDFSRSPMSAQSATFGSGFNMANIGTMSPNALAGLQSPTGGMANPLNMQMMNAMAAMGTMNLQNMNAAQFLAMQQQILQNQQSIAAFSQQQQQHMQHMQQPGSGGPRSSGARFNSNQALSPGINHPQSAGRRSPRSATSPSGRSPMTANSGSGGGGGGASGGGGGGDDEVADLATLNDIPQWLRQLRLHKYTPNFENSTWKEMVMMDEKALEAKGVAALGARRKMLKTFEAVREKYGIKMPGGGSEGGEKEEEKGKENGGEEEKAKAADEAATTTANRVDRPNGEGDKEEEEGKGSKEDNDAASETEVDRGV</sequence>
<gene>
    <name evidence="1" type="ORF">IE53DRAFT_388366</name>
</gene>
<protein>
    <submittedName>
        <fullName evidence="1">Uncharacterized protein</fullName>
    </submittedName>
</protein>
<evidence type="ECO:0000313" key="1">
    <source>
        <dbReference type="EMBL" id="PWN49410.1"/>
    </source>
</evidence>
<evidence type="ECO:0000313" key="2">
    <source>
        <dbReference type="Proteomes" id="UP000245626"/>
    </source>
</evidence>
<keyword evidence="2" id="KW-1185">Reference proteome</keyword>
<organism evidence="1 2">
    <name type="scientific">Violaceomyces palustris</name>
    <dbReference type="NCBI Taxonomy" id="1673888"/>
    <lineage>
        <taxon>Eukaryota</taxon>
        <taxon>Fungi</taxon>
        <taxon>Dikarya</taxon>
        <taxon>Basidiomycota</taxon>
        <taxon>Ustilaginomycotina</taxon>
        <taxon>Ustilaginomycetes</taxon>
        <taxon>Violaceomycetales</taxon>
        <taxon>Violaceomycetaceae</taxon>
        <taxon>Violaceomyces</taxon>
    </lineage>
</organism>